<keyword evidence="3" id="KW-0904">Protein phosphatase</keyword>
<feature type="region of interest" description="Disordered" evidence="5">
    <location>
        <begin position="208"/>
        <end position="265"/>
    </location>
</feature>
<proteinExistence type="predicted"/>
<dbReference type="InterPro" id="IPR004861">
    <property type="entry name" value="Siw14-like"/>
</dbReference>
<dbReference type="PANTHER" id="PTHR31126:SF8">
    <property type="entry name" value="TYROSINE-PROTEIN PHOSPHATASE OCA1-RELATED"/>
    <property type="match status" value="1"/>
</dbReference>
<evidence type="ECO:0000256" key="5">
    <source>
        <dbReference type="SAM" id="MobiDB-lite"/>
    </source>
</evidence>
<dbReference type="OrthoDB" id="6375174at2759"/>
<keyword evidence="2" id="KW-0378">Hydrolase</keyword>
<feature type="compositionally biased region" description="Acidic residues" evidence="5">
    <location>
        <begin position="349"/>
        <end position="402"/>
    </location>
</feature>
<feature type="compositionally biased region" description="Low complexity" evidence="5">
    <location>
        <begin position="248"/>
        <end position="263"/>
    </location>
</feature>
<feature type="region of interest" description="Disordered" evidence="5">
    <location>
        <begin position="304"/>
        <end position="417"/>
    </location>
</feature>
<gene>
    <name evidence="6" type="ORF">VHUM_02096</name>
</gene>
<dbReference type="Proteomes" id="UP000473826">
    <property type="component" value="Unassembled WGS sequence"/>
</dbReference>
<dbReference type="SUPFAM" id="SSF52799">
    <property type="entry name" value="(Phosphotyrosine protein) phosphatases II"/>
    <property type="match status" value="1"/>
</dbReference>
<evidence type="ECO:0000313" key="7">
    <source>
        <dbReference type="Proteomes" id="UP000473826"/>
    </source>
</evidence>
<dbReference type="AlphaFoldDB" id="A0A7D8UZ92"/>
<comment type="caution">
    <text evidence="6">The sequence shown here is derived from an EMBL/GenBank/DDBJ whole genome shotgun (WGS) entry which is preliminary data.</text>
</comment>
<evidence type="ECO:0000256" key="3">
    <source>
        <dbReference type="ARBA" id="ARBA00022912"/>
    </source>
</evidence>
<feature type="compositionally biased region" description="Low complexity" evidence="5">
    <location>
        <begin position="208"/>
        <end position="220"/>
    </location>
</feature>
<evidence type="ECO:0000313" key="6">
    <source>
        <dbReference type="EMBL" id="TXT10591.1"/>
    </source>
</evidence>
<evidence type="ECO:0000256" key="4">
    <source>
        <dbReference type="ARBA" id="ARBA00039934"/>
    </source>
</evidence>
<name>A0A7D8UZ92_VANHU</name>
<dbReference type="EC" id="3.1.3.48" evidence="1"/>
<dbReference type="EMBL" id="QKWK01000005">
    <property type="protein sequence ID" value="TXT10591.1"/>
    <property type="molecule type" value="Genomic_DNA"/>
</dbReference>
<reference evidence="6 7" key="1">
    <citation type="journal article" date="2019" name="PLoS Genet.">
        <title>Convergent evolution of linked mating-type loci in basidiomycete fungi.</title>
        <authorList>
            <person name="Sun S."/>
            <person name="Coelho M.A."/>
            <person name="Heitman J."/>
            <person name="Nowrousian M."/>
        </authorList>
    </citation>
    <scope>NUCLEOTIDE SEQUENCE [LARGE SCALE GENOMIC DNA]</scope>
    <source>
        <strain evidence="6 7">CBS 4282</strain>
    </source>
</reference>
<accession>A0A7D8UZ92</accession>
<dbReference type="Pfam" id="PF03162">
    <property type="entry name" value="Y_phosphatase2"/>
    <property type="match status" value="1"/>
</dbReference>
<evidence type="ECO:0000256" key="2">
    <source>
        <dbReference type="ARBA" id="ARBA00022801"/>
    </source>
</evidence>
<dbReference type="PANTHER" id="PTHR31126">
    <property type="entry name" value="TYROSINE-PROTEIN PHOSPHATASE"/>
    <property type="match status" value="1"/>
</dbReference>
<organism evidence="6 7">
    <name type="scientific">Vanrija humicola</name>
    <name type="common">Yeast</name>
    <name type="synonym">Cryptococcus humicola</name>
    <dbReference type="NCBI Taxonomy" id="5417"/>
    <lineage>
        <taxon>Eukaryota</taxon>
        <taxon>Fungi</taxon>
        <taxon>Dikarya</taxon>
        <taxon>Basidiomycota</taxon>
        <taxon>Agaricomycotina</taxon>
        <taxon>Tremellomycetes</taxon>
        <taxon>Trichosporonales</taxon>
        <taxon>Trichosporonaceae</taxon>
        <taxon>Vanrija</taxon>
    </lineage>
</organism>
<dbReference type="Gene3D" id="3.90.190.10">
    <property type="entry name" value="Protein tyrosine phosphatase superfamily"/>
    <property type="match status" value="1"/>
</dbReference>
<sequence>MLTPPYHFSIVSAPLGPNSTSNHILYRGSFPAARNAAFLRRLRIKTLICLRKKPLKDDEPLAVWAAKRGIDVQWIKAEKMTEERLGMERQEVSDVLKILLNPAAYPIYIADVDGTSHTTLVVAALRKLQGWHHDCIVNEMFRFEPDHDDLPLESFTTSYLSISGPGKDDPQASLSLPPAPYPSWLWPTASVIPERSRHTIPFRNERTMSTASSMPSATPSLPFPNPLSVRRHPSMRLTFPTPLPSAPAPAASAQSRSVASSLSKQTPISEVSDSLGLSQVSTSAPVASSVPVPPALGARRVSFHDPSARFDPGQDLTDSPTGLTGQSAARWNGRTPSGGSGGIEGDVSAFDDDDEDDDDDVDQDSHGDEEDDADLEEDEYSEDEEDSEEEEEEDEEEDEDEPPTSQFISALDLAGFG</sequence>
<evidence type="ECO:0000256" key="1">
    <source>
        <dbReference type="ARBA" id="ARBA00013064"/>
    </source>
</evidence>
<keyword evidence="7" id="KW-1185">Reference proteome</keyword>
<protein>
    <recommendedName>
        <fullName evidence="4">Putative tyrosine-protein phosphatase OCA1</fullName>
        <ecNumber evidence="1">3.1.3.48</ecNumber>
    </recommendedName>
</protein>
<dbReference type="GO" id="GO:0004725">
    <property type="term" value="F:protein tyrosine phosphatase activity"/>
    <property type="evidence" value="ECO:0007669"/>
    <property type="project" value="UniProtKB-EC"/>
</dbReference>
<dbReference type="InterPro" id="IPR029021">
    <property type="entry name" value="Prot-tyrosine_phosphatase-like"/>
</dbReference>
<feature type="compositionally biased region" description="Polar residues" evidence="5">
    <location>
        <begin position="316"/>
        <end position="335"/>
    </location>
</feature>